<keyword evidence="1" id="KW-0812">Transmembrane</keyword>
<keyword evidence="3" id="KW-1185">Reference proteome</keyword>
<feature type="transmembrane region" description="Helical" evidence="1">
    <location>
        <begin position="44"/>
        <end position="61"/>
    </location>
</feature>
<keyword evidence="1" id="KW-0472">Membrane</keyword>
<reference evidence="2 3" key="1">
    <citation type="submission" date="2019-12" db="EMBL/GenBank/DDBJ databases">
        <title>Hymenobacter sp. HMF4947 Genome sequencing and assembly.</title>
        <authorList>
            <person name="Kang H."/>
            <person name="Cha I."/>
            <person name="Kim H."/>
            <person name="Joh K."/>
        </authorList>
    </citation>
    <scope>NUCLEOTIDE SEQUENCE [LARGE SCALE GENOMIC DNA]</scope>
    <source>
        <strain evidence="2 3">HMF4947</strain>
    </source>
</reference>
<name>A0A7K1TLG1_9BACT</name>
<keyword evidence="1" id="KW-1133">Transmembrane helix</keyword>
<evidence type="ECO:0000313" key="3">
    <source>
        <dbReference type="Proteomes" id="UP000441336"/>
    </source>
</evidence>
<gene>
    <name evidence="2" type="ORF">GO988_21690</name>
</gene>
<dbReference type="AlphaFoldDB" id="A0A7K1TLG1"/>
<dbReference type="EMBL" id="WQKZ01000008">
    <property type="protein sequence ID" value="MVN78951.1"/>
    <property type="molecule type" value="Genomic_DNA"/>
</dbReference>
<dbReference type="RefSeq" id="WP_157569597.1">
    <property type="nucleotide sequence ID" value="NZ_WQKZ01000008.1"/>
</dbReference>
<evidence type="ECO:0000313" key="2">
    <source>
        <dbReference type="EMBL" id="MVN78951.1"/>
    </source>
</evidence>
<dbReference type="Proteomes" id="UP000441336">
    <property type="component" value="Unassembled WGS sequence"/>
</dbReference>
<sequence>MAHPLTSRKPISPPKLSSLDAAINDLPKGPLKAGLDWFNKTSPIGKAVGIGVAIYAFNHFFNRKK</sequence>
<accession>A0A7K1TLG1</accession>
<comment type="caution">
    <text evidence="2">The sequence shown here is derived from an EMBL/GenBank/DDBJ whole genome shotgun (WGS) entry which is preliminary data.</text>
</comment>
<proteinExistence type="predicted"/>
<evidence type="ECO:0000256" key="1">
    <source>
        <dbReference type="SAM" id="Phobius"/>
    </source>
</evidence>
<protein>
    <submittedName>
        <fullName evidence="2">Uncharacterized protein</fullName>
    </submittedName>
</protein>
<organism evidence="2 3">
    <name type="scientific">Hymenobacter ginkgonis</name>
    <dbReference type="NCBI Taxonomy" id="2682976"/>
    <lineage>
        <taxon>Bacteria</taxon>
        <taxon>Pseudomonadati</taxon>
        <taxon>Bacteroidota</taxon>
        <taxon>Cytophagia</taxon>
        <taxon>Cytophagales</taxon>
        <taxon>Hymenobacteraceae</taxon>
        <taxon>Hymenobacter</taxon>
    </lineage>
</organism>